<proteinExistence type="predicted"/>
<protein>
    <submittedName>
        <fullName evidence="2">DNA-binding protein</fullName>
    </submittedName>
</protein>
<dbReference type="InterPro" id="IPR009061">
    <property type="entry name" value="DNA-bd_dom_put_sf"/>
</dbReference>
<evidence type="ECO:0000313" key="3">
    <source>
        <dbReference type="Proteomes" id="UP000249082"/>
    </source>
</evidence>
<reference evidence="2 3" key="1">
    <citation type="submission" date="2017-08" db="EMBL/GenBank/DDBJ databases">
        <title>Infants hospitalized years apart are colonized by the same room-sourced microbial strains.</title>
        <authorList>
            <person name="Brooks B."/>
            <person name="Olm M.R."/>
            <person name="Firek B.A."/>
            <person name="Baker R."/>
            <person name="Thomas B.C."/>
            <person name="Morowitz M.J."/>
            <person name="Banfield J.F."/>
        </authorList>
    </citation>
    <scope>NUCLEOTIDE SEQUENCE [LARGE SCALE GENOMIC DNA]</scope>
    <source>
        <strain evidence="2">S2_005_002_R2_33</strain>
    </source>
</reference>
<name>A0A2W5NGZ2_9SPHN</name>
<gene>
    <name evidence="2" type="ORF">DI555_23375</name>
</gene>
<dbReference type="Pfam" id="PF12728">
    <property type="entry name" value="HTH_17"/>
    <property type="match status" value="1"/>
</dbReference>
<dbReference type="InterPro" id="IPR041657">
    <property type="entry name" value="HTH_17"/>
</dbReference>
<dbReference type="Proteomes" id="UP000249082">
    <property type="component" value="Unassembled WGS sequence"/>
</dbReference>
<accession>A0A2W5NGZ2</accession>
<sequence>MRRSRPNSRAQEARSDCPFLTSKEAAFYLGLAVVTLKGMRKNGTGPKCRKHGRDWRYHIEDLDVWSLSRSAGGGHD</sequence>
<feature type="domain" description="Helix-turn-helix" evidence="1">
    <location>
        <begin position="19"/>
        <end position="65"/>
    </location>
</feature>
<evidence type="ECO:0000259" key="1">
    <source>
        <dbReference type="Pfam" id="PF12728"/>
    </source>
</evidence>
<evidence type="ECO:0000313" key="2">
    <source>
        <dbReference type="EMBL" id="PZQ50015.1"/>
    </source>
</evidence>
<dbReference type="SUPFAM" id="SSF46955">
    <property type="entry name" value="Putative DNA-binding domain"/>
    <property type="match status" value="1"/>
</dbReference>
<dbReference type="EMBL" id="QFPX01000046">
    <property type="protein sequence ID" value="PZQ50015.1"/>
    <property type="molecule type" value="Genomic_DNA"/>
</dbReference>
<keyword evidence="2" id="KW-0238">DNA-binding</keyword>
<organism evidence="2 3">
    <name type="scientific">Novosphingobium pentaromativorans</name>
    <dbReference type="NCBI Taxonomy" id="205844"/>
    <lineage>
        <taxon>Bacteria</taxon>
        <taxon>Pseudomonadati</taxon>
        <taxon>Pseudomonadota</taxon>
        <taxon>Alphaproteobacteria</taxon>
        <taxon>Sphingomonadales</taxon>
        <taxon>Sphingomonadaceae</taxon>
        <taxon>Novosphingobium</taxon>
    </lineage>
</organism>
<dbReference type="AlphaFoldDB" id="A0A2W5NGZ2"/>
<dbReference type="GO" id="GO:0003677">
    <property type="term" value="F:DNA binding"/>
    <property type="evidence" value="ECO:0007669"/>
    <property type="project" value="UniProtKB-KW"/>
</dbReference>
<comment type="caution">
    <text evidence="2">The sequence shown here is derived from an EMBL/GenBank/DDBJ whole genome shotgun (WGS) entry which is preliminary data.</text>
</comment>